<dbReference type="AlphaFoldDB" id="A0AAE3WE56"/>
<dbReference type="EMBL" id="JANHAX010000003">
    <property type="protein sequence ID" value="MDQ2090848.1"/>
    <property type="molecule type" value="Genomic_DNA"/>
</dbReference>
<reference evidence="1" key="1">
    <citation type="submission" date="2022-07" db="EMBL/GenBank/DDBJ databases">
        <authorList>
            <person name="Otstavnykh N."/>
            <person name="Isaeva M."/>
            <person name="Bystritskaya E."/>
        </authorList>
    </citation>
    <scope>NUCLEOTIDE SEQUENCE</scope>
    <source>
        <strain evidence="1">KCTC 52189</strain>
    </source>
</reference>
<keyword evidence="2" id="KW-1185">Reference proteome</keyword>
<dbReference type="Proteomes" id="UP001226762">
    <property type="component" value="Unassembled WGS sequence"/>
</dbReference>
<evidence type="ECO:0000313" key="1">
    <source>
        <dbReference type="EMBL" id="MDQ2090848.1"/>
    </source>
</evidence>
<sequence>MTQISRGDLRLARNIAEATEAELAANSALRRAFYEVAAGSIGGWRTDGAVYGWRFGQSEVRVSITDELGRIDINFASTDLLTDLFEAAGARYPEALAEAVDAFRKQRRAQTLRAGVSPSADILTELGLGVPFTSTEDLQNVAGISQALVQRLRPSITVYSGRALPVIAAAPPLVRAAVNAADISTSAMPNTYLEVPAEGLTEAPTLLSAPPGPGTRGSGVYRIQAEALTAGGSHFAREAVVALRSKRQKVPYDVRLWRRGARLHFPHSQ</sequence>
<accession>A0AAE3WE56</accession>
<dbReference type="SUPFAM" id="SSF158544">
    <property type="entry name" value="GspK insert domain-like"/>
    <property type="match status" value="1"/>
</dbReference>
<name>A0AAE3WE56_9RHOB</name>
<proteinExistence type="predicted"/>
<evidence type="ECO:0000313" key="2">
    <source>
        <dbReference type="Proteomes" id="UP001226762"/>
    </source>
</evidence>
<dbReference type="InterPro" id="IPR038072">
    <property type="entry name" value="GspK_central_sf"/>
</dbReference>
<gene>
    <name evidence="1" type="ORF">NO357_13140</name>
</gene>
<organism evidence="1 2">
    <name type="scientific">Marimonas arenosa</name>
    <dbReference type="NCBI Taxonomy" id="1795305"/>
    <lineage>
        <taxon>Bacteria</taxon>
        <taxon>Pseudomonadati</taxon>
        <taxon>Pseudomonadota</taxon>
        <taxon>Alphaproteobacteria</taxon>
        <taxon>Rhodobacterales</taxon>
        <taxon>Paracoccaceae</taxon>
        <taxon>Marimonas</taxon>
    </lineage>
</organism>
<comment type="caution">
    <text evidence="1">The sequence shown here is derived from an EMBL/GenBank/DDBJ whole genome shotgun (WGS) entry which is preliminary data.</text>
</comment>
<protein>
    <submittedName>
        <fullName evidence="1">Type II secretion system protein GspK</fullName>
    </submittedName>
</protein>
<reference evidence="1" key="2">
    <citation type="submission" date="2023-02" db="EMBL/GenBank/DDBJ databases">
        <title>'Rhodoalgimonas zhirmunskyi' gen. nov., isolated from a red alga.</title>
        <authorList>
            <person name="Nedashkovskaya O.I."/>
            <person name="Otstavnykh N.Y."/>
            <person name="Bystritskaya E.P."/>
            <person name="Balabanova L.A."/>
            <person name="Isaeva M.P."/>
        </authorList>
    </citation>
    <scope>NUCLEOTIDE SEQUENCE</scope>
    <source>
        <strain evidence="1">KCTC 52189</strain>
    </source>
</reference>